<comment type="caution">
    <text evidence="1">The sequence shown here is derived from an EMBL/GenBank/DDBJ whole genome shotgun (WGS) entry which is preliminary data.</text>
</comment>
<dbReference type="EMBL" id="JAYMYS010000004">
    <property type="protein sequence ID" value="KAK7394984.1"/>
    <property type="molecule type" value="Genomic_DNA"/>
</dbReference>
<accession>A0AAN9SG84</accession>
<keyword evidence="2" id="KW-1185">Reference proteome</keyword>
<sequence length="144" mass="16392">MMNEGLDFRYLHQCLWFGTHVLSSIKYNGTSMLWMRYIYSFFPKAYAEKVRHCCSALGFGSNVEPGQLVPPRWTVQRYNTSGHPNGLGSMHVSNLEAVHIVVVGPKQLFWCQRNLAWAYQDTHILLRSEAGSSGLDHGLVCWGQ</sequence>
<proteinExistence type="predicted"/>
<evidence type="ECO:0000313" key="1">
    <source>
        <dbReference type="EMBL" id="KAK7394984.1"/>
    </source>
</evidence>
<evidence type="ECO:0000313" key="2">
    <source>
        <dbReference type="Proteomes" id="UP001386955"/>
    </source>
</evidence>
<reference evidence="1 2" key="1">
    <citation type="submission" date="2024-01" db="EMBL/GenBank/DDBJ databases">
        <title>The genomes of 5 underutilized Papilionoideae crops provide insights into root nodulation and disease resistanc.</title>
        <authorList>
            <person name="Jiang F."/>
        </authorList>
    </citation>
    <scope>NUCLEOTIDE SEQUENCE [LARGE SCALE GENOMIC DNA]</scope>
    <source>
        <strain evidence="1">DUOXIRENSHENG_FW03</strain>
        <tissue evidence="1">Leaves</tissue>
    </source>
</reference>
<protein>
    <submittedName>
        <fullName evidence="1">Uncharacterized protein</fullName>
    </submittedName>
</protein>
<name>A0AAN9SG84_PSOTE</name>
<organism evidence="1 2">
    <name type="scientific">Psophocarpus tetragonolobus</name>
    <name type="common">Winged bean</name>
    <name type="synonym">Dolichos tetragonolobus</name>
    <dbReference type="NCBI Taxonomy" id="3891"/>
    <lineage>
        <taxon>Eukaryota</taxon>
        <taxon>Viridiplantae</taxon>
        <taxon>Streptophyta</taxon>
        <taxon>Embryophyta</taxon>
        <taxon>Tracheophyta</taxon>
        <taxon>Spermatophyta</taxon>
        <taxon>Magnoliopsida</taxon>
        <taxon>eudicotyledons</taxon>
        <taxon>Gunneridae</taxon>
        <taxon>Pentapetalae</taxon>
        <taxon>rosids</taxon>
        <taxon>fabids</taxon>
        <taxon>Fabales</taxon>
        <taxon>Fabaceae</taxon>
        <taxon>Papilionoideae</taxon>
        <taxon>50 kb inversion clade</taxon>
        <taxon>NPAAA clade</taxon>
        <taxon>indigoferoid/millettioid clade</taxon>
        <taxon>Phaseoleae</taxon>
        <taxon>Psophocarpus</taxon>
    </lineage>
</organism>
<dbReference type="Proteomes" id="UP001386955">
    <property type="component" value="Unassembled WGS sequence"/>
</dbReference>
<dbReference type="AlphaFoldDB" id="A0AAN9SG84"/>
<gene>
    <name evidence="1" type="ORF">VNO78_15525</name>
</gene>